<feature type="domain" description="AAA+ ATPase" evidence="1">
    <location>
        <begin position="37"/>
        <end position="212"/>
    </location>
</feature>
<dbReference type="Proteomes" id="UP001596098">
    <property type="component" value="Unassembled WGS sequence"/>
</dbReference>
<gene>
    <name evidence="2" type="ORF">ACFPWU_09270</name>
</gene>
<dbReference type="Pfam" id="PF00004">
    <property type="entry name" value="AAA"/>
    <property type="match status" value="1"/>
</dbReference>
<dbReference type="PANTHER" id="PTHR42759:SF1">
    <property type="entry name" value="MAGNESIUM-CHELATASE SUBUNIT CHLD"/>
    <property type="match status" value="1"/>
</dbReference>
<reference evidence="3" key="1">
    <citation type="journal article" date="2019" name="Int. J. Syst. Evol. Microbiol.">
        <title>The Global Catalogue of Microorganisms (GCM) 10K type strain sequencing project: providing services to taxonomists for standard genome sequencing and annotation.</title>
        <authorList>
            <consortium name="The Broad Institute Genomics Platform"/>
            <consortium name="The Broad Institute Genome Sequencing Center for Infectious Disease"/>
            <person name="Wu L."/>
            <person name="Ma J."/>
        </authorList>
    </citation>
    <scope>NUCLEOTIDE SEQUENCE [LARGE SCALE GENOMIC DNA]</scope>
    <source>
        <strain evidence="3">DFY28</strain>
    </source>
</reference>
<evidence type="ECO:0000313" key="3">
    <source>
        <dbReference type="Proteomes" id="UP001596098"/>
    </source>
</evidence>
<dbReference type="InterPro" id="IPR003959">
    <property type="entry name" value="ATPase_AAA_core"/>
</dbReference>
<dbReference type="EMBL" id="JBHSQI010000005">
    <property type="protein sequence ID" value="MFC6153848.1"/>
    <property type="molecule type" value="Genomic_DNA"/>
</dbReference>
<evidence type="ECO:0000313" key="2">
    <source>
        <dbReference type="EMBL" id="MFC6153848.1"/>
    </source>
</evidence>
<protein>
    <submittedName>
        <fullName evidence="2">AAA family ATPase</fullName>
    </submittedName>
</protein>
<dbReference type="InterPro" id="IPR003593">
    <property type="entry name" value="AAA+_ATPase"/>
</dbReference>
<dbReference type="InterPro" id="IPR050764">
    <property type="entry name" value="CbbQ/NirQ/NorQ/GpvN"/>
</dbReference>
<dbReference type="RefSeq" id="WP_128221911.1">
    <property type="nucleotide sequence ID" value="NZ_CP034929.1"/>
</dbReference>
<dbReference type="SUPFAM" id="SSF52540">
    <property type="entry name" value="P-loop containing nucleoside triphosphate hydrolases"/>
    <property type="match status" value="1"/>
</dbReference>
<name>A0ABW1QX62_9ACTN</name>
<keyword evidence="3" id="KW-1185">Reference proteome</keyword>
<dbReference type="Gene3D" id="3.40.50.300">
    <property type="entry name" value="P-loop containing nucleotide triphosphate hydrolases"/>
    <property type="match status" value="1"/>
</dbReference>
<evidence type="ECO:0000259" key="1">
    <source>
        <dbReference type="SMART" id="SM00382"/>
    </source>
</evidence>
<sequence length="301" mass="32953">MTQAWFTSPQDVVDRLGAVGYLADAATATSVFLAGALEKPLLVEGPAGVGKTELAKAVARATDAELVRLQCYEGLDESRALYEWNYKKQLLRIQATGQSTGTGAGDGAGEGWDATHDDIFSEEFLLTRPLLTAIRRDDPTVLLIDEVDKTDVEFEGLLLEVLSDFQVTVPELGTVTATRKPFVLLTSNAARELSEAVKRRCLYLHLDYPELEREREIVARAVPGLDDAVVGEVVEVVSRLRGLDLKKSPSIAESIDWARTLVALEIDHLDAETATATLGVVLKHVSDQKRAVTELKSRRRL</sequence>
<dbReference type="InterPro" id="IPR027417">
    <property type="entry name" value="P-loop_NTPase"/>
</dbReference>
<dbReference type="CDD" id="cd00009">
    <property type="entry name" value="AAA"/>
    <property type="match status" value="1"/>
</dbReference>
<dbReference type="SMART" id="SM00382">
    <property type="entry name" value="AAA"/>
    <property type="match status" value="1"/>
</dbReference>
<organism evidence="2 3">
    <name type="scientific">Nocardioides yefusunii</name>
    <dbReference type="NCBI Taxonomy" id="2500546"/>
    <lineage>
        <taxon>Bacteria</taxon>
        <taxon>Bacillati</taxon>
        <taxon>Actinomycetota</taxon>
        <taxon>Actinomycetes</taxon>
        <taxon>Propionibacteriales</taxon>
        <taxon>Nocardioidaceae</taxon>
        <taxon>Nocardioides</taxon>
    </lineage>
</organism>
<comment type="caution">
    <text evidence="2">The sequence shown here is derived from an EMBL/GenBank/DDBJ whole genome shotgun (WGS) entry which is preliminary data.</text>
</comment>
<proteinExistence type="predicted"/>
<dbReference type="PANTHER" id="PTHR42759">
    <property type="entry name" value="MOXR FAMILY PROTEIN"/>
    <property type="match status" value="1"/>
</dbReference>
<accession>A0ABW1QX62</accession>